<evidence type="ECO:0000256" key="2">
    <source>
        <dbReference type="ARBA" id="ARBA00022723"/>
    </source>
</evidence>
<dbReference type="PANTHER" id="PTHR42978:SF4">
    <property type="entry name" value="METALLO-BETA-LACTAMASE DOMAIN-CONTAINING PROTEIN"/>
    <property type="match status" value="1"/>
</dbReference>
<evidence type="ECO:0000256" key="4">
    <source>
        <dbReference type="ARBA" id="ARBA00022833"/>
    </source>
</evidence>
<evidence type="ECO:0000259" key="5">
    <source>
        <dbReference type="Pfam" id="PF00753"/>
    </source>
</evidence>
<comment type="similarity">
    <text evidence="1">Belongs to the metallo-beta-lactamase superfamily.</text>
</comment>
<dbReference type="SUPFAM" id="SSF56281">
    <property type="entry name" value="Metallo-hydrolase/oxidoreductase"/>
    <property type="match status" value="1"/>
</dbReference>
<name>A0A9P9WWY5_9PEZI</name>
<dbReference type="Proteomes" id="UP000829685">
    <property type="component" value="Unassembled WGS sequence"/>
</dbReference>
<keyword evidence="3" id="KW-0378">Hydrolase</keyword>
<reference evidence="6" key="1">
    <citation type="submission" date="2021-03" db="EMBL/GenBank/DDBJ databases">
        <title>Revisited historic fungal species revealed as producer of novel bioactive compounds through whole genome sequencing and comparative genomics.</title>
        <authorList>
            <person name="Vignolle G.A."/>
            <person name="Hochenegger N."/>
            <person name="Mach R.L."/>
            <person name="Mach-Aigner A.R."/>
            <person name="Javad Rahimi M."/>
            <person name="Salim K.A."/>
            <person name="Chan C.M."/>
            <person name="Lim L.B.L."/>
            <person name="Cai F."/>
            <person name="Druzhinina I.S."/>
            <person name="U'Ren J.M."/>
            <person name="Derntl C."/>
        </authorList>
    </citation>
    <scope>NUCLEOTIDE SEQUENCE</scope>
    <source>
        <strain evidence="6">TUCIM 5799</strain>
    </source>
</reference>
<dbReference type="GO" id="GO:0046872">
    <property type="term" value="F:metal ion binding"/>
    <property type="evidence" value="ECO:0007669"/>
    <property type="project" value="UniProtKB-KW"/>
</dbReference>
<organism evidence="6 7">
    <name type="scientific">Neoarthrinium moseri</name>
    <dbReference type="NCBI Taxonomy" id="1658444"/>
    <lineage>
        <taxon>Eukaryota</taxon>
        <taxon>Fungi</taxon>
        <taxon>Dikarya</taxon>
        <taxon>Ascomycota</taxon>
        <taxon>Pezizomycotina</taxon>
        <taxon>Sordariomycetes</taxon>
        <taxon>Xylariomycetidae</taxon>
        <taxon>Amphisphaeriales</taxon>
        <taxon>Apiosporaceae</taxon>
        <taxon>Neoarthrinium</taxon>
    </lineage>
</organism>
<gene>
    <name evidence="6" type="ORF">JX265_001057</name>
</gene>
<comment type="caution">
    <text evidence="6">The sequence shown here is derived from an EMBL/GenBank/DDBJ whole genome shotgun (WGS) entry which is preliminary data.</text>
</comment>
<dbReference type="InterPro" id="IPR036866">
    <property type="entry name" value="RibonucZ/Hydroxyglut_hydro"/>
</dbReference>
<keyword evidence="7" id="KW-1185">Reference proteome</keyword>
<dbReference type="EMBL" id="JAFIMR010000002">
    <property type="protein sequence ID" value="KAI1880817.1"/>
    <property type="molecule type" value="Genomic_DNA"/>
</dbReference>
<feature type="domain" description="Metallo-beta-lactamase" evidence="5">
    <location>
        <begin position="54"/>
        <end position="120"/>
    </location>
</feature>
<keyword evidence="2" id="KW-0479">Metal-binding</keyword>
<sequence length="320" mass="35611">MSTSKSFPPSSGSVEVTLFDGGGFTTAEDARLHQDGDRPPFYLYDWLFLIHHQSTGKKVLWDLGISNDRDLYTPFVLEYQWGSCNPVGPRVELGEQLKSVYVHPNEIDSIIFSHAHWDHCRPSKGEFPHAKVKFGPGTGAYCQPGHVQNGKVVPNVQWDARIFGDDCIKQIEYEELQGPWVPWGPFERGMDYFGDGSFWILDAPGHMVGNLAAAARLTNGHYVILASDCCHSKEILNGSKEMAIWKLPDGGTFCLHEDPSVAKDTIRRLKEASDDYGAHIAMSHDASWIQEGNDKVLMSILHPLFGSEGVISRIKAGEQP</sequence>
<dbReference type="InterPro" id="IPR001279">
    <property type="entry name" value="Metallo-B-lactamas"/>
</dbReference>
<dbReference type="AlphaFoldDB" id="A0A9P9WWY5"/>
<dbReference type="PANTHER" id="PTHR42978">
    <property type="entry name" value="QUORUM-QUENCHING LACTONASE YTNP-RELATED-RELATED"/>
    <property type="match status" value="1"/>
</dbReference>
<accession>A0A9P9WWY5</accession>
<evidence type="ECO:0000256" key="1">
    <source>
        <dbReference type="ARBA" id="ARBA00007749"/>
    </source>
</evidence>
<keyword evidence="4" id="KW-0862">Zinc</keyword>
<proteinExistence type="inferred from homology"/>
<evidence type="ECO:0000313" key="6">
    <source>
        <dbReference type="EMBL" id="KAI1880817.1"/>
    </source>
</evidence>
<evidence type="ECO:0000256" key="3">
    <source>
        <dbReference type="ARBA" id="ARBA00022801"/>
    </source>
</evidence>
<evidence type="ECO:0000313" key="7">
    <source>
        <dbReference type="Proteomes" id="UP000829685"/>
    </source>
</evidence>
<dbReference type="CDD" id="cd07730">
    <property type="entry name" value="metallo-hydrolase-like_MBL-fold"/>
    <property type="match status" value="1"/>
</dbReference>
<dbReference type="Pfam" id="PF00753">
    <property type="entry name" value="Lactamase_B"/>
    <property type="match status" value="1"/>
</dbReference>
<dbReference type="Gene3D" id="3.60.15.10">
    <property type="entry name" value="Ribonuclease Z/Hydroxyacylglutathione hydrolase-like"/>
    <property type="match status" value="1"/>
</dbReference>
<protein>
    <recommendedName>
        <fullName evidence="5">Metallo-beta-lactamase domain-containing protein</fullName>
    </recommendedName>
</protein>
<dbReference type="GO" id="GO:0016787">
    <property type="term" value="F:hydrolase activity"/>
    <property type="evidence" value="ECO:0007669"/>
    <property type="project" value="UniProtKB-KW"/>
</dbReference>
<dbReference type="InterPro" id="IPR051013">
    <property type="entry name" value="MBL_superfamily_lactonases"/>
</dbReference>